<dbReference type="KEGG" id="rca:Rcas_3849"/>
<organism evidence="1 2">
    <name type="scientific">Roseiflexus castenholzii (strain DSM 13941 / HLO8)</name>
    <dbReference type="NCBI Taxonomy" id="383372"/>
    <lineage>
        <taxon>Bacteria</taxon>
        <taxon>Bacillati</taxon>
        <taxon>Chloroflexota</taxon>
        <taxon>Chloroflexia</taxon>
        <taxon>Chloroflexales</taxon>
        <taxon>Roseiflexineae</taxon>
        <taxon>Roseiflexaceae</taxon>
        <taxon>Roseiflexus</taxon>
    </lineage>
</organism>
<dbReference type="eggNOG" id="COG2833">
    <property type="taxonomic scope" value="Bacteria"/>
</dbReference>
<evidence type="ECO:0000313" key="2">
    <source>
        <dbReference type="Proteomes" id="UP000000263"/>
    </source>
</evidence>
<dbReference type="InterPro" id="IPR007402">
    <property type="entry name" value="DUF455"/>
</dbReference>
<sequence>MYDIYAGYRLDRGFHVAQTARLVARYHYIEAQLMRIAAGRMAELPEWELKCLLGRHLWQDSQHADAWLSRLIDLRWPRRAPLNPGEATCRMLRLLDDAPDSAAFVAAVYRQVKPRLAAAYAAHRQACASLADEPTWDLLARIHADEEEQISQGMALLESFSSAARAVAQNYESAVAEACDGIGSFADPATAAEREASGSFEDQTVRPAPPIAARDARFRFGERAADHPPADEHEMALMMAHRDADNEMHAAELLGRNLYEHPEMPWEYHVDMARQLWDEVRHAVLYQRYLEHLGGKLGDFPVIPGNYAYRMSLDFPHRLYDLHLRGEKLGMPDLIRSRETARARGDTPYALLNDFVHADEVPHVKNGRWLRWLLNNDEAAFRRIERETMRLRAAYEQAHADDPIVMAYTGLVPAILQQEE</sequence>
<dbReference type="OrthoDB" id="1392385at2"/>
<name>A7NQP0_ROSCS</name>
<evidence type="ECO:0000313" key="1">
    <source>
        <dbReference type="EMBL" id="ABU59886.1"/>
    </source>
</evidence>
<evidence type="ECO:0008006" key="3">
    <source>
        <dbReference type="Google" id="ProtNLM"/>
    </source>
</evidence>
<dbReference type="Pfam" id="PF04305">
    <property type="entry name" value="DUF455"/>
    <property type="match status" value="1"/>
</dbReference>
<dbReference type="EMBL" id="CP000804">
    <property type="protein sequence ID" value="ABU59886.1"/>
    <property type="molecule type" value="Genomic_DNA"/>
</dbReference>
<proteinExistence type="predicted"/>
<reference evidence="1 2" key="1">
    <citation type="submission" date="2007-08" db="EMBL/GenBank/DDBJ databases">
        <title>Complete sequence of Roseiflexus castenholzii DSM 13941.</title>
        <authorList>
            <consortium name="US DOE Joint Genome Institute"/>
            <person name="Copeland A."/>
            <person name="Lucas S."/>
            <person name="Lapidus A."/>
            <person name="Barry K."/>
            <person name="Glavina del Rio T."/>
            <person name="Dalin E."/>
            <person name="Tice H."/>
            <person name="Pitluck S."/>
            <person name="Thompson L.S."/>
            <person name="Brettin T."/>
            <person name="Bruce D."/>
            <person name="Detter J.C."/>
            <person name="Han C."/>
            <person name="Tapia R."/>
            <person name="Schmutz J."/>
            <person name="Larimer F."/>
            <person name="Land M."/>
            <person name="Hauser L."/>
            <person name="Kyrpides N."/>
            <person name="Mikhailova N."/>
            <person name="Bryant D.A."/>
            <person name="Hanada S."/>
            <person name="Tsukatani Y."/>
            <person name="Richardson P."/>
        </authorList>
    </citation>
    <scope>NUCLEOTIDE SEQUENCE [LARGE SCALE GENOMIC DNA]</scope>
    <source>
        <strain evidence="2">DSM 13941 / HLO8</strain>
    </source>
</reference>
<dbReference type="RefSeq" id="WP_012122309.1">
    <property type="nucleotide sequence ID" value="NC_009767.1"/>
</dbReference>
<dbReference type="HOGENOM" id="CLU_653604_0_0_0"/>
<dbReference type="STRING" id="383372.Rcas_3849"/>
<gene>
    <name evidence="1" type="ordered locus">Rcas_3849</name>
</gene>
<accession>A7NQP0</accession>
<keyword evidence="2" id="KW-1185">Reference proteome</keyword>
<dbReference type="Proteomes" id="UP000000263">
    <property type="component" value="Chromosome"/>
</dbReference>
<dbReference type="AlphaFoldDB" id="A7NQP0"/>
<protein>
    <recommendedName>
        <fullName evidence="3">DUF455 domain-containing protein</fullName>
    </recommendedName>
</protein>